<evidence type="ECO:0000313" key="6">
    <source>
        <dbReference type="EMBL" id="ADV65110.1"/>
    </source>
</evidence>
<reference evidence="6 7" key="2">
    <citation type="journal article" date="2011" name="Stand. Genomic Sci.">
        <title>Complete genome sequence of Desulfurococcus mucosus type strain (O7/1).</title>
        <authorList>
            <person name="Wirth R."/>
            <person name="Chertkov O."/>
            <person name="Held B."/>
            <person name="Lapidus A."/>
            <person name="Nolan M."/>
            <person name="Lucas S."/>
            <person name="Hammon N."/>
            <person name="Deshpande S."/>
            <person name="Cheng J.F."/>
            <person name="Tapia R."/>
            <person name="Han C."/>
            <person name="Goodwin L."/>
            <person name="Pitluck S."/>
            <person name="Liolios K."/>
            <person name="Ioanna P."/>
            <person name="Ivanova N."/>
            <person name="Mavromatis K."/>
            <person name="Mikhailova N."/>
            <person name="Pati A."/>
            <person name="Chen A."/>
            <person name="Palaniappan K."/>
            <person name="Land M."/>
            <person name="Hauser L."/>
            <person name="Chang Y.J."/>
            <person name="Jeffries C.D."/>
            <person name="Bilek Y."/>
            <person name="Hader T."/>
            <person name="Rohde M."/>
            <person name="Spring S."/>
            <person name="Sikorski J."/>
            <person name="Goker M."/>
            <person name="Woyke T."/>
            <person name="Bristow J."/>
            <person name="Eisen J.A."/>
            <person name="Markowitz V."/>
            <person name="Hugenholtz P."/>
            <person name="Kyrpides N.C."/>
            <person name="Klenk H.P."/>
        </authorList>
    </citation>
    <scope>NUCLEOTIDE SEQUENCE [LARGE SCALE GENOMIC DNA]</scope>
    <source>
        <strain evidence="7">ATCC 35584 / DSM 2162 / JCM 9187 / O7/1</strain>
    </source>
</reference>
<dbReference type="OrthoDB" id="15253at2157"/>
<protein>
    <submittedName>
        <fullName evidence="6">NADH dehydrogenase subunit H</fullName>
        <ecNumber evidence="6">1.6.5.3</ecNumber>
    </submittedName>
</protein>
<evidence type="ECO:0000313" key="7">
    <source>
        <dbReference type="Proteomes" id="UP000001068"/>
    </source>
</evidence>
<reference evidence="7" key="1">
    <citation type="submission" date="2010-11" db="EMBL/GenBank/DDBJ databases">
        <title>The complete genome of Desulfurococcus mucosus DSM 2162.</title>
        <authorList>
            <consortium name="US DOE Joint Genome Institute (JGI-PGF)"/>
            <person name="Lucas S."/>
            <person name="Copeland A."/>
            <person name="Lapidus A."/>
            <person name="Bruce D."/>
            <person name="Goodwin L."/>
            <person name="Pitluck S."/>
            <person name="Kyrpides N."/>
            <person name="Mavromatis K."/>
            <person name="Pagani I."/>
            <person name="Ivanova N."/>
            <person name="Ovchinnikova G."/>
            <person name="Chertkov O."/>
            <person name="Held B."/>
            <person name="Brettin T."/>
            <person name="Detter J.C."/>
            <person name="Tapia R."/>
            <person name="Han C."/>
            <person name="Land M."/>
            <person name="Hauser L."/>
            <person name="Markowitz V."/>
            <person name="Cheng J.-F."/>
            <person name="Hugenholtz P."/>
            <person name="Woyke T."/>
            <person name="Wu D."/>
            <person name="Wirth R."/>
            <person name="Bilek Y."/>
            <person name="Hader T."/>
            <person name="Klenk H.-P."/>
            <person name="Eisen J.A."/>
        </authorList>
    </citation>
    <scope>NUCLEOTIDE SEQUENCE [LARGE SCALE GENOMIC DNA]</scope>
    <source>
        <strain evidence="7">ATCC 35584 / DSM 2162 / JCM 9187 / O7/1</strain>
    </source>
</reference>
<organism evidence="6 7">
    <name type="scientific">Desulfurococcus mucosus (strain ATCC 35584 / DSM 2162 / JCM 9187 / O7/1)</name>
    <dbReference type="NCBI Taxonomy" id="765177"/>
    <lineage>
        <taxon>Archaea</taxon>
        <taxon>Thermoproteota</taxon>
        <taxon>Thermoprotei</taxon>
        <taxon>Desulfurococcales</taxon>
        <taxon>Desulfurococcaceae</taxon>
        <taxon>Desulfurococcus</taxon>
    </lineage>
</organism>
<feature type="transmembrane region" description="Helical" evidence="5">
    <location>
        <begin position="112"/>
        <end position="134"/>
    </location>
</feature>
<dbReference type="InterPro" id="IPR001694">
    <property type="entry name" value="NADH_UbQ_OxRdtase_su1/FPO"/>
</dbReference>
<comment type="subcellular location">
    <subcellularLocation>
        <location evidence="1">Membrane</location>
        <topology evidence="1">Multi-pass membrane protein</topology>
    </subcellularLocation>
</comment>
<dbReference type="EC" id="1.6.5.3" evidence="6"/>
<name>E8R9D4_DESM0</name>
<dbReference type="GO" id="GO:0005886">
    <property type="term" value="C:plasma membrane"/>
    <property type="evidence" value="ECO:0007669"/>
    <property type="project" value="TreeGrafter"/>
</dbReference>
<feature type="transmembrane region" description="Helical" evidence="5">
    <location>
        <begin position="83"/>
        <end position="106"/>
    </location>
</feature>
<evidence type="ECO:0000256" key="4">
    <source>
        <dbReference type="ARBA" id="ARBA00023136"/>
    </source>
</evidence>
<dbReference type="PANTHER" id="PTHR43359">
    <property type="entry name" value="FORMATE HYDROGENLYASE SUBUNIT 4"/>
    <property type="match status" value="1"/>
</dbReference>
<dbReference type="eggNOG" id="arCOG01546">
    <property type="taxonomic scope" value="Archaea"/>
</dbReference>
<keyword evidence="6" id="KW-0560">Oxidoreductase</keyword>
<keyword evidence="4 5" id="KW-0472">Membrane</keyword>
<feature type="transmembrane region" description="Helical" evidence="5">
    <location>
        <begin position="310"/>
        <end position="331"/>
    </location>
</feature>
<dbReference type="AlphaFoldDB" id="E8R9D4"/>
<dbReference type="EMBL" id="CP002363">
    <property type="protein sequence ID" value="ADV65110.1"/>
    <property type="molecule type" value="Genomic_DNA"/>
</dbReference>
<keyword evidence="3 5" id="KW-1133">Transmembrane helix</keyword>
<accession>E8R9D4</accession>
<keyword evidence="7" id="KW-1185">Reference proteome</keyword>
<evidence type="ECO:0000256" key="5">
    <source>
        <dbReference type="SAM" id="Phobius"/>
    </source>
</evidence>
<dbReference type="InterPro" id="IPR052561">
    <property type="entry name" value="ComplexI_Subunit1"/>
</dbReference>
<feature type="transmembrane region" description="Helical" evidence="5">
    <location>
        <begin position="275"/>
        <end position="298"/>
    </location>
</feature>
<feature type="transmembrane region" description="Helical" evidence="5">
    <location>
        <begin position="6"/>
        <end position="33"/>
    </location>
</feature>
<evidence type="ECO:0000256" key="2">
    <source>
        <dbReference type="ARBA" id="ARBA00022692"/>
    </source>
</evidence>
<dbReference type="PANTHER" id="PTHR43359:SF1">
    <property type="entry name" value="FORMATE HYDROGENLYASE SUBUNIT 4-RELATED"/>
    <property type="match status" value="1"/>
</dbReference>
<dbReference type="Pfam" id="PF00146">
    <property type="entry name" value="NADHdh"/>
    <property type="match status" value="1"/>
</dbReference>
<evidence type="ECO:0000256" key="3">
    <source>
        <dbReference type="ARBA" id="ARBA00022989"/>
    </source>
</evidence>
<dbReference type="GO" id="GO:0016491">
    <property type="term" value="F:oxidoreductase activity"/>
    <property type="evidence" value="ECO:0007669"/>
    <property type="project" value="UniProtKB-KW"/>
</dbReference>
<dbReference type="Proteomes" id="UP000001068">
    <property type="component" value="Chromosome"/>
</dbReference>
<feature type="transmembrane region" description="Helical" evidence="5">
    <location>
        <begin position="155"/>
        <end position="176"/>
    </location>
</feature>
<gene>
    <name evidence="6" type="ordered locus">Desmu_0806</name>
</gene>
<feature type="transmembrane region" description="Helical" evidence="5">
    <location>
        <begin position="188"/>
        <end position="209"/>
    </location>
</feature>
<proteinExistence type="predicted"/>
<dbReference type="STRING" id="765177.Desmu_0806"/>
<dbReference type="KEGG" id="dmu:Desmu_0806"/>
<dbReference type="RefSeq" id="WP_013562332.1">
    <property type="nucleotide sequence ID" value="NC_014961.1"/>
</dbReference>
<keyword evidence="2 5" id="KW-0812">Transmembrane</keyword>
<sequence precursor="true">MDTYMFLIFVFSVLVFPGLLFTVILSLFTQYLVRKISARFQRRMGPSYVGPYGVLQPFMDFWKLLRVKELVKSKYSMQRVAEISLLIGIACITGAIILLPIGLFNVRSPLDYLVFFYMASVMPVLALVLASLSTPGPYTSLGVSRLLSILTISEPVYFTGLFVPCFIATAGSPMLLSIGSASTRVMELWSHPVTAVILLLSLLALIVALQSKAMYPPFNIPEAEQELIAGFETEFSGPLLALVSLLHDMDLTVSLLAVVYIVLGGPAPFPHFSLGGVVMVAFKYVALLIVSVAIKNIFGRYRLEQALIQLLKYGAAPALAATLLAMAWLLLPPA</sequence>
<dbReference type="HOGENOM" id="CLU_015134_0_2_2"/>
<dbReference type="GeneID" id="10153502"/>
<evidence type="ECO:0000256" key="1">
    <source>
        <dbReference type="ARBA" id="ARBA00004141"/>
    </source>
</evidence>